<sequence>MKHPNADNAKLNTSFLLLAQYGPMTIIPVEILCRDFFTHLTVEKFLRKVSLGEIVLPLLRLESSQRSARGVHLQDFADYLDARRAEALREYKQLHG</sequence>
<accession>A0ABS8IIY8</accession>
<proteinExistence type="predicted"/>
<dbReference type="InterPro" id="IPR020518">
    <property type="entry name" value="Tscrpt_reg_PrtN"/>
</dbReference>
<evidence type="ECO:0000313" key="1">
    <source>
        <dbReference type="EMBL" id="MCC5604149.1"/>
    </source>
</evidence>
<protein>
    <submittedName>
        <fullName evidence="1">Pyocin activator PrtN family protein</fullName>
    </submittedName>
</protein>
<dbReference type="EMBL" id="JAIVFQ010000111">
    <property type="protein sequence ID" value="MCC5604149.1"/>
    <property type="molecule type" value="Genomic_DNA"/>
</dbReference>
<gene>
    <name evidence="1" type="ORF">LC586_34535</name>
</gene>
<reference evidence="1 2" key="1">
    <citation type="journal article" date="2021" name="Microorganisms">
        <title>Genome Evolution of Filamentous Cyanobacterium Nostoc Species: From Facultative Symbiosis to Free Living.</title>
        <authorList>
            <person name="Huo D."/>
            <person name="Li H."/>
            <person name="Cai F."/>
            <person name="Guo X."/>
            <person name="Qiao Z."/>
            <person name="Wang W."/>
            <person name="Yu G."/>
            <person name="Li R."/>
        </authorList>
    </citation>
    <scope>NUCLEOTIDE SEQUENCE [LARGE SCALE GENOMIC DNA]</scope>
    <source>
        <strain evidence="1 2">CHAB 5714</strain>
    </source>
</reference>
<keyword evidence="2" id="KW-1185">Reference proteome</keyword>
<name>A0ABS8IIY8_9NOSO</name>
<dbReference type="Proteomes" id="UP001199525">
    <property type="component" value="Unassembled WGS sequence"/>
</dbReference>
<organism evidence="1 2">
    <name type="scientific">Nostoc favosum CHAB5714</name>
    <dbReference type="NCBI Taxonomy" id="2780399"/>
    <lineage>
        <taxon>Bacteria</taxon>
        <taxon>Bacillati</taxon>
        <taxon>Cyanobacteriota</taxon>
        <taxon>Cyanophyceae</taxon>
        <taxon>Nostocales</taxon>
        <taxon>Nostocaceae</taxon>
        <taxon>Nostoc</taxon>
        <taxon>Nostoc favosum</taxon>
    </lineage>
</organism>
<dbReference type="Pfam" id="PF11112">
    <property type="entry name" value="PyocinActivator"/>
    <property type="match status" value="1"/>
</dbReference>
<evidence type="ECO:0000313" key="2">
    <source>
        <dbReference type="Proteomes" id="UP001199525"/>
    </source>
</evidence>
<comment type="caution">
    <text evidence="1">The sequence shown here is derived from an EMBL/GenBank/DDBJ whole genome shotgun (WGS) entry which is preliminary data.</text>
</comment>